<dbReference type="RefSeq" id="WP_201882558.1">
    <property type="nucleotide sequence ID" value="NZ_JAERRF010000041.1"/>
</dbReference>
<protein>
    <submittedName>
        <fullName evidence="1">Uncharacterized protein</fullName>
    </submittedName>
</protein>
<sequence length="56" mass="5908">MMSAFGQHRSPCPRRAARPLLSRVSAAGAPLVLSDATVWGAVDGIEVPTDWINAFG</sequence>
<proteinExistence type="predicted"/>
<gene>
    <name evidence="1" type="ORF">JK363_37750</name>
</gene>
<evidence type="ECO:0000313" key="2">
    <source>
        <dbReference type="Proteomes" id="UP000634229"/>
    </source>
</evidence>
<name>A0ABS1NQ96_9ACTN</name>
<dbReference type="EMBL" id="JAERRF010000041">
    <property type="protein sequence ID" value="MBL1102263.1"/>
    <property type="molecule type" value="Genomic_DNA"/>
</dbReference>
<organism evidence="1 2">
    <name type="scientific">Streptomyces coffeae</name>
    <dbReference type="NCBI Taxonomy" id="621382"/>
    <lineage>
        <taxon>Bacteria</taxon>
        <taxon>Bacillati</taxon>
        <taxon>Actinomycetota</taxon>
        <taxon>Actinomycetes</taxon>
        <taxon>Kitasatosporales</taxon>
        <taxon>Streptomycetaceae</taxon>
        <taxon>Streptomyces</taxon>
    </lineage>
</organism>
<dbReference type="Proteomes" id="UP000634229">
    <property type="component" value="Unassembled WGS sequence"/>
</dbReference>
<accession>A0ABS1NQ96</accession>
<reference evidence="1 2" key="1">
    <citation type="submission" date="2021-01" db="EMBL/GenBank/DDBJ databases">
        <title>WGS of actinomycetes isolated from Thailand.</title>
        <authorList>
            <person name="Thawai C."/>
        </authorList>
    </citation>
    <scope>NUCLEOTIDE SEQUENCE [LARGE SCALE GENOMIC DNA]</scope>
    <source>
        <strain evidence="1 2">CA1R205</strain>
    </source>
</reference>
<keyword evidence="2" id="KW-1185">Reference proteome</keyword>
<evidence type="ECO:0000313" key="1">
    <source>
        <dbReference type="EMBL" id="MBL1102263.1"/>
    </source>
</evidence>
<comment type="caution">
    <text evidence="1">The sequence shown here is derived from an EMBL/GenBank/DDBJ whole genome shotgun (WGS) entry which is preliminary data.</text>
</comment>